<dbReference type="EMBL" id="PP895363">
    <property type="protein sequence ID" value="XCI78199.1"/>
    <property type="molecule type" value="Genomic_DNA"/>
</dbReference>
<reference evidence="1" key="1">
    <citation type="submission" date="2024-06" db="EMBL/GenBank/DDBJ databases">
        <title>High activity and specificity of bacteriophage cocktails against carbapenem-resistant Klebsiella pneumoniae belonging to high-risk clones CG258 and ST307.</title>
        <authorList>
            <person name="Jimenez Quiceno J."/>
            <person name="Salazar Ospina L."/>
            <person name="Tellez Carrasquilla S."/>
        </authorList>
    </citation>
    <scope>NUCLEOTIDE SEQUENCE</scope>
</reference>
<organism evidence="1">
    <name type="scientific">Klebsiella phage FKP3</name>
    <dbReference type="NCBI Taxonomy" id="3231233"/>
    <lineage>
        <taxon>Viruses</taxon>
        <taxon>Duplodnaviria</taxon>
        <taxon>Heunggongvirae</taxon>
        <taxon>Uroviricota</taxon>
        <taxon>Caudoviricetes</taxon>
        <taxon>Stephanstirmvirinae</taxon>
        <taxon>Justusliebigvirus</taxon>
    </lineage>
</organism>
<protein>
    <submittedName>
        <fullName evidence="1">Uncharacterized protein</fullName>
    </submittedName>
</protein>
<evidence type="ECO:0000313" key="1">
    <source>
        <dbReference type="EMBL" id="XCI78199.1"/>
    </source>
</evidence>
<name>A0AAU8I0C8_9CAUD</name>
<accession>A0AAU8I0C8</accession>
<sequence length="96" mass="11381">MELVQEVYDKLKDKGLDWPMYALVVVRDDDGEIKFSSLSKDYISVSPENNIYMRGQDCLFNNRVLPEPYLGYGTKNAMEIVTRYEFEQFYFTKENK</sequence>
<proteinExistence type="predicted"/>